<sequence length="86" mass="10134">MKIVDEVKNLQDLMETIEEIITFSKPKYHVFVETDLNKFGNLINEGIIEETKSWCEDNCWGKWDGNGLIFMFELETDAAAFKLRWI</sequence>
<protein>
    <submittedName>
        <fullName evidence="1">Uncharacterized protein</fullName>
    </submittedName>
</protein>
<name>A0A0F9Q6Y9_9ZZZZ</name>
<reference evidence="1" key="1">
    <citation type="journal article" date="2015" name="Nature">
        <title>Complex archaea that bridge the gap between prokaryotes and eukaryotes.</title>
        <authorList>
            <person name="Spang A."/>
            <person name="Saw J.H."/>
            <person name="Jorgensen S.L."/>
            <person name="Zaremba-Niedzwiedzka K."/>
            <person name="Martijn J."/>
            <person name="Lind A.E."/>
            <person name="van Eijk R."/>
            <person name="Schleper C."/>
            <person name="Guy L."/>
            <person name="Ettema T.J."/>
        </authorList>
    </citation>
    <scope>NUCLEOTIDE SEQUENCE</scope>
</reference>
<gene>
    <name evidence="1" type="ORF">LCGC14_1051170</name>
</gene>
<dbReference type="AlphaFoldDB" id="A0A0F9Q6Y9"/>
<dbReference type="EMBL" id="LAZR01004395">
    <property type="protein sequence ID" value="KKN08996.1"/>
    <property type="molecule type" value="Genomic_DNA"/>
</dbReference>
<evidence type="ECO:0000313" key="1">
    <source>
        <dbReference type="EMBL" id="KKN08996.1"/>
    </source>
</evidence>
<organism evidence="1">
    <name type="scientific">marine sediment metagenome</name>
    <dbReference type="NCBI Taxonomy" id="412755"/>
    <lineage>
        <taxon>unclassified sequences</taxon>
        <taxon>metagenomes</taxon>
        <taxon>ecological metagenomes</taxon>
    </lineage>
</organism>
<accession>A0A0F9Q6Y9</accession>
<comment type="caution">
    <text evidence="1">The sequence shown here is derived from an EMBL/GenBank/DDBJ whole genome shotgun (WGS) entry which is preliminary data.</text>
</comment>
<proteinExistence type="predicted"/>